<dbReference type="RefSeq" id="WP_137999076.1">
    <property type="nucleotide sequence ID" value="NZ_SJDU01000362.1"/>
</dbReference>
<dbReference type="PROSITE" id="PS00552">
    <property type="entry name" value="HTH_MERR_1"/>
    <property type="match status" value="1"/>
</dbReference>
<dbReference type="EMBL" id="SJDU01000362">
    <property type="protein sequence ID" value="TKZ30351.1"/>
    <property type="molecule type" value="Genomic_DNA"/>
</dbReference>
<dbReference type="PANTHER" id="PTHR30204">
    <property type="entry name" value="REDOX-CYCLING DRUG-SENSING TRANSCRIPTIONAL ACTIVATOR SOXR"/>
    <property type="match status" value="1"/>
</dbReference>
<dbReference type="SUPFAM" id="SSF46955">
    <property type="entry name" value="Putative DNA-binding domain"/>
    <property type="match status" value="1"/>
</dbReference>
<dbReference type="InterPro" id="IPR047057">
    <property type="entry name" value="MerR_fam"/>
</dbReference>
<evidence type="ECO:0000256" key="1">
    <source>
        <dbReference type="ARBA" id="ARBA00023125"/>
    </source>
</evidence>
<dbReference type="SMART" id="SM00422">
    <property type="entry name" value="HTH_MERR"/>
    <property type="match status" value="1"/>
</dbReference>
<keyword evidence="1" id="KW-0238">DNA-binding</keyword>
<dbReference type="Proteomes" id="UP000310168">
    <property type="component" value="Unassembled WGS sequence"/>
</dbReference>
<dbReference type="CDD" id="cd01109">
    <property type="entry name" value="HTH_YyaN"/>
    <property type="match status" value="1"/>
</dbReference>
<protein>
    <submittedName>
        <fullName evidence="3">MerR family transcriptional regulator</fullName>
    </submittedName>
</protein>
<dbReference type="PANTHER" id="PTHR30204:SF98">
    <property type="entry name" value="HTH-TYPE TRANSCRIPTIONAL REGULATOR ADHR"/>
    <property type="match status" value="1"/>
</dbReference>
<dbReference type="PRINTS" id="PR00040">
    <property type="entry name" value="HTHMERR"/>
</dbReference>
<dbReference type="PROSITE" id="PS50937">
    <property type="entry name" value="HTH_MERR_2"/>
    <property type="match status" value="1"/>
</dbReference>
<proteinExistence type="predicted"/>
<comment type="caution">
    <text evidence="3">The sequence shown here is derived from an EMBL/GenBank/DDBJ whole genome shotgun (WGS) entry which is preliminary data.</text>
</comment>
<organism evidence="3 4">
    <name type="scientific">Brachyspira catarrhinii</name>
    <dbReference type="NCBI Taxonomy" id="2528966"/>
    <lineage>
        <taxon>Bacteria</taxon>
        <taxon>Pseudomonadati</taxon>
        <taxon>Spirochaetota</taxon>
        <taxon>Spirochaetia</taxon>
        <taxon>Brachyspirales</taxon>
        <taxon>Brachyspiraceae</taxon>
        <taxon>Brachyspira</taxon>
    </lineage>
</organism>
<dbReference type="InterPro" id="IPR000551">
    <property type="entry name" value="MerR-type_HTH_dom"/>
</dbReference>
<evidence type="ECO:0000313" key="4">
    <source>
        <dbReference type="Proteomes" id="UP000310168"/>
    </source>
</evidence>
<feature type="domain" description="HTH merR-type" evidence="2">
    <location>
        <begin position="1"/>
        <end position="69"/>
    </location>
</feature>
<reference evidence="3 4" key="1">
    <citation type="journal article" date="2019" name="Anaerobe">
        <title>Brachyspira catarrhinii sp. nov., an anaerobic intestinal spirochaete isolated from vervet monkeys may have been misidentified as Brachyspira aalborgi in previous studies.</title>
        <authorList>
            <person name="Phillips N.D."/>
            <person name="La T."/>
            <person name="Hampson D.J."/>
        </authorList>
    </citation>
    <scope>NUCLEOTIDE SEQUENCE [LARGE SCALE GENOMIC DNA]</scope>
    <source>
        <strain evidence="3 4">Z12</strain>
    </source>
</reference>
<gene>
    <name evidence="3" type="ORF">EZH24_10505</name>
</gene>
<evidence type="ECO:0000259" key="2">
    <source>
        <dbReference type="PROSITE" id="PS50937"/>
    </source>
</evidence>
<dbReference type="Gene3D" id="1.10.1660.10">
    <property type="match status" value="1"/>
</dbReference>
<evidence type="ECO:0000313" key="3">
    <source>
        <dbReference type="EMBL" id="TKZ30351.1"/>
    </source>
</evidence>
<keyword evidence="4" id="KW-1185">Reference proteome</keyword>
<sequence length="131" mass="15177">MTIAEVSKKVSLSPNTLRYYERIGLIPEVKRTKSGIRNYTEKDLGFIELSKNMRNAGMSISSLIKYVKLYKKGASTIEARKQLLISQREVIKEKLNELQNSFEMITYKINNYDEVLKLREKAIVGEKIKTK</sequence>
<name>A0ABY2TPT5_9SPIR</name>
<dbReference type="Pfam" id="PF13411">
    <property type="entry name" value="MerR_1"/>
    <property type="match status" value="1"/>
</dbReference>
<dbReference type="InterPro" id="IPR009061">
    <property type="entry name" value="DNA-bd_dom_put_sf"/>
</dbReference>
<accession>A0ABY2TPT5</accession>